<feature type="domain" description="Histidine kinase" evidence="6">
    <location>
        <begin position="1616"/>
        <end position="1830"/>
    </location>
</feature>
<dbReference type="EMBL" id="JAFKCW010000001">
    <property type="protein sequence ID" value="MBN7799419.1"/>
    <property type="molecule type" value="Genomic_DNA"/>
</dbReference>
<dbReference type="Gene3D" id="3.30.565.10">
    <property type="entry name" value="Histidine kinase-like ATPase, C-terminal domain"/>
    <property type="match status" value="1"/>
</dbReference>
<dbReference type="SUPFAM" id="SSF55785">
    <property type="entry name" value="PYP-like sensor domain (PAS domain)"/>
    <property type="match status" value="10"/>
</dbReference>
<dbReference type="RefSeq" id="WP_206567414.1">
    <property type="nucleotide sequence ID" value="NZ_JAFKCW010000001.1"/>
</dbReference>
<evidence type="ECO:0000259" key="8">
    <source>
        <dbReference type="PROSITE" id="PS50113"/>
    </source>
</evidence>
<dbReference type="SUPFAM" id="SSF55874">
    <property type="entry name" value="ATPase domain of HSP90 chaperone/DNA topoisomerase II/histidine kinase"/>
    <property type="match status" value="1"/>
</dbReference>
<dbReference type="CDD" id="cd00130">
    <property type="entry name" value="PAS"/>
    <property type="match status" value="8"/>
</dbReference>
<dbReference type="InterPro" id="IPR003018">
    <property type="entry name" value="GAF"/>
</dbReference>
<comment type="caution">
    <text evidence="9">The sequence shown here is derived from an EMBL/GenBank/DDBJ whole genome shotgun (WGS) entry which is preliminary data.</text>
</comment>
<evidence type="ECO:0000256" key="2">
    <source>
        <dbReference type="ARBA" id="ARBA00012438"/>
    </source>
</evidence>
<accession>A0ABS3BJE1</accession>
<dbReference type="SMART" id="SM00388">
    <property type="entry name" value="HisKA"/>
    <property type="match status" value="1"/>
</dbReference>
<dbReference type="SUPFAM" id="SSF47384">
    <property type="entry name" value="Homodimeric domain of signal transducing histidine kinase"/>
    <property type="match status" value="1"/>
</dbReference>
<dbReference type="SMART" id="SM00387">
    <property type="entry name" value="HATPase_c"/>
    <property type="match status" value="1"/>
</dbReference>
<keyword evidence="4" id="KW-0808">Transferase</keyword>
<dbReference type="Gene3D" id="1.10.287.130">
    <property type="match status" value="1"/>
</dbReference>
<feature type="domain" description="PAS" evidence="7">
    <location>
        <begin position="1462"/>
        <end position="1534"/>
    </location>
</feature>
<evidence type="ECO:0000313" key="9">
    <source>
        <dbReference type="EMBL" id="MBN7799419.1"/>
    </source>
</evidence>
<evidence type="ECO:0000259" key="7">
    <source>
        <dbReference type="PROSITE" id="PS50112"/>
    </source>
</evidence>
<dbReference type="InterPro" id="IPR003661">
    <property type="entry name" value="HisK_dim/P_dom"/>
</dbReference>
<feature type="domain" description="PAC" evidence="8">
    <location>
        <begin position="1172"/>
        <end position="1223"/>
    </location>
</feature>
<dbReference type="InterPro" id="IPR000700">
    <property type="entry name" value="PAS-assoc_C"/>
</dbReference>
<evidence type="ECO:0000256" key="5">
    <source>
        <dbReference type="ARBA" id="ARBA00022777"/>
    </source>
</evidence>
<dbReference type="Pfam" id="PF08447">
    <property type="entry name" value="PAS_3"/>
    <property type="match status" value="6"/>
</dbReference>
<dbReference type="PRINTS" id="PR00344">
    <property type="entry name" value="BCTRLSENSOR"/>
</dbReference>
<comment type="catalytic activity">
    <reaction evidence="1">
        <text>ATP + protein L-histidine = ADP + protein N-phospho-L-histidine.</text>
        <dbReference type="EC" id="2.7.13.3"/>
    </reaction>
</comment>
<dbReference type="SMART" id="SM00065">
    <property type="entry name" value="GAF"/>
    <property type="match status" value="1"/>
</dbReference>
<dbReference type="Pfam" id="PF00512">
    <property type="entry name" value="HisKA"/>
    <property type="match status" value="1"/>
</dbReference>
<name>A0ABS3BJE1_9BACT</name>
<dbReference type="InterPro" id="IPR036097">
    <property type="entry name" value="HisK_dim/P_sf"/>
</dbReference>
<sequence length="1836" mass="210522">MGTRHSMDSDNQLEMDGKGRLPSVAFDELATLAADSCGVSFGLILTWEAGSPYIRGIAGTEESHADFDAHLGWIFELTREGFILIPSLRTERRFDSSPRFRGKEAFGLFASIPIESSGGKRGSLNVFDTSPQHLTDRQIDALKKIARQAGRLIDLEDSKRGQQRARQIFEEEKNRLLRVIDSAEMGIWESNLESGEFLVNEKWAEIIGYSTTELGDLSLQVRDSLVHPKDLAESKRALADYLEGRLPRYECELRMRHKKGYWVWILERAELKLTPDGKSGPWLFGTLIDNSEHVIAYEQVYLREKKFETLLENSEDAIVILNHDGRSHFETESVSRILGRKLDLRVAEPIRNLVHPDDLRYFDGWFQESLLSPGKAVRDNVSRLRHLDGSWRYVSGTLTNLFDNPIINGIVYNFKDVSRQVLAEERRKSAENRYRKLAQEGADLVCVIDEEGIFSYLSPNFQNYLGFSVEELEGKNAFDFIHPKDATIILVDFHRIREEKQVRGLPFRFRHQADGWRWVQSVATNLLDDPDIRGIVVNSVDVTAMVIAKKALEQSNDRFRLALKAGSESIYDYNPQTHKVFISETFEEDFGIRLGDEEENFQLIRDRIHPEDLKQAVCEFREAMENPSVTTWTREYRLLKGDGTYAYIRDRSIKQTDKSGKPIRVVGALMDMSRMNFFEKLHDIEKEFIESSLVTSTNEKELYRSYLLQLESLIPGMKASILQVEDGRLKNFVSPSLDSELVQSIESVQIGPNQGSCGTAAYYGEKVLATNVFQDSRWENYREIARKYGIGACWSFPILNASGKVVGTIANYYSSPREVGEKELNTLERAQRLISLLMAQYEYLEKIRLDNERYELVNKSTNEAIFDWDVQKDKFYWGESLTRVFGHRYEAGEFNLDTWASLMHPVDSSEKAEEWANFMADPSAQKWQNRFRFLKEDGTFAYVEESAYIIRDDRGNPVRMIGVLRDQTDLKKMEFLLANASKLSRVGAWEIDIPNDRLLWSPITQEIHEVPANFTASTAEGITFYREDFREAVSSAVAHAIEKGEKFDFEAPIITATGKERWVRAIGQAEFFLDRPVRVVGSIQDIQERKQMEERLKGMSDSIPGVIFQYVRKPDGSDEFPYMSRGSIRLLGLTPEECMSDSELVWSRIARGGDLEMLRDSLEASASSLSFWNCEWRVLSPDGRIRWREGRGTPNRKADGSIVWDGLVMDVTDRKNLENLLEQSARMARIGSWELDLTVDPLLLNWSMSTRSILGLDRLSGMKLDRVYQMFAGQSQETARLCIENLIQCGQGFDVELELISGTGDHRWIRCIGQAVHVGGKTLSAFGSVQDIHARKLSELDLKRLLLERNTILESIGDGFFAVDSDFTVTYWNKQAEALLSVPRKEILGRNLWDFFKTQELGEFSSKFLLALDTGHAVHFENYLEAFGVWFSVSAFPSDSGLTVYFKDVTENKNAQEEIKKSNDRFERVSEATNDAIWDAQLAEDKLYWGRGFKTLFGYDLEKLQPTFDFFISRIHPVDRKRIKASMEKSNKSPETTSWNEEYRFQRADGTYAYVMDRAIFTRQPNGVPIRIIGAMTDITERREFEESLKKLNAKLKRQAKELAISNSGLEQFAYVASHDLQEPLRMVSSFLSLLDRKYRYELDDRAQQYIHYAVDGAVRMRQIILDLLEYSRVGKGEKVLEEIKLEELIGDVAQLQSQLIEEKHARIQFEGRATITSFKSPILQVFQNLIGNALKYSKKEEPPVILISCKEEREHWLIAVKDNGIGVKEEYFDKIFVIFQRLHSKEEYTGTGLGLAIVKKIIDSLGGKIWVESVYSKGTSFYFTIPKPTNKGSES</sequence>
<dbReference type="InterPro" id="IPR036890">
    <property type="entry name" value="HATPase_C_sf"/>
</dbReference>
<feature type="domain" description="PAC" evidence="8">
    <location>
        <begin position="927"/>
        <end position="979"/>
    </location>
</feature>
<dbReference type="Gene3D" id="2.10.70.100">
    <property type="match status" value="2"/>
</dbReference>
<dbReference type="NCBIfam" id="TIGR00229">
    <property type="entry name" value="sensory_box"/>
    <property type="match status" value="6"/>
</dbReference>
<feature type="domain" description="PAS" evidence="7">
    <location>
        <begin position="430"/>
        <end position="500"/>
    </location>
</feature>
<dbReference type="InterPro" id="IPR029016">
    <property type="entry name" value="GAF-like_dom_sf"/>
</dbReference>
<protein>
    <recommendedName>
        <fullName evidence="2">histidine kinase</fullName>
        <ecNumber evidence="2">2.7.13.3</ecNumber>
    </recommendedName>
</protein>
<feature type="domain" description="PAS" evidence="7">
    <location>
        <begin position="1352"/>
        <end position="1415"/>
    </location>
</feature>
<dbReference type="Proteomes" id="UP000664698">
    <property type="component" value="Unassembled WGS sequence"/>
</dbReference>
<dbReference type="InterPro" id="IPR005467">
    <property type="entry name" value="His_kinase_dom"/>
</dbReference>
<dbReference type="Pfam" id="PF13185">
    <property type="entry name" value="GAF_2"/>
    <property type="match status" value="1"/>
</dbReference>
<dbReference type="SMART" id="SM00091">
    <property type="entry name" value="PAS"/>
    <property type="match status" value="8"/>
</dbReference>
<dbReference type="InterPro" id="IPR013656">
    <property type="entry name" value="PAS_4"/>
</dbReference>
<feature type="domain" description="PAC" evidence="8">
    <location>
        <begin position="1539"/>
        <end position="1591"/>
    </location>
</feature>
<evidence type="ECO:0000256" key="4">
    <source>
        <dbReference type="ARBA" id="ARBA00022679"/>
    </source>
</evidence>
<evidence type="ECO:0000256" key="1">
    <source>
        <dbReference type="ARBA" id="ARBA00000085"/>
    </source>
</evidence>
<dbReference type="Gene3D" id="3.30.450.40">
    <property type="match status" value="2"/>
</dbReference>
<dbReference type="InterPro" id="IPR013655">
    <property type="entry name" value="PAS_fold_3"/>
</dbReference>
<dbReference type="InterPro" id="IPR003594">
    <property type="entry name" value="HATPase_dom"/>
</dbReference>
<dbReference type="SUPFAM" id="SSF55781">
    <property type="entry name" value="GAF domain-like"/>
    <property type="match status" value="2"/>
</dbReference>
<evidence type="ECO:0000256" key="3">
    <source>
        <dbReference type="ARBA" id="ARBA00022553"/>
    </source>
</evidence>
<dbReference type="Pfam" id="PF02518">
    <property type="entry name" value="HATPase_c"/>
    <property type="match status" value="1"/>
</dbReference>
<feature type="domain" description="PAC" evidence="8">
    <location>
        <begin position="1047"/>
        <end position="1098"/>
    </location>
</feature>
<dbReference type="InterPro" id="IPR000014">
    <property type="entry name" value="PAS"/>
</dbReference>
<dbReference type="InterPro" id="IPR004358">
    <property type="entry name" value="Sig_transdc_His_kin-like_C"/>
</dbReference>
<keyword evidence="3" id="KW-0597">Phosphoprotein</keyword>
<dbReference type="SMART" id="SM00086">
    <property type="entry name" value="PAC"/>
    <property type="match status" value="9"/>
</dbReference>
<keyword evidence="10" id="KW-1185">Reference proteome</keyword>
<organism evidence="9 10">
    <name type="scientific">Algoriphagus aestuariicola</name>
    <dbReference type="NCBI Taxonomy" id="1852016"/>
    <lineage>
        <taxon>Bacteria</taxon>
        <taxon>Pseudomonadati</taxon>
        <taxon>Bacteroidota</taxon>
        <taxon>Cytophagia</taxon>
        <taxon>Cytophagales</taxon>
        <taxon>Cyclobacteriaceae</taxon>
        <taxon>Algoriphagus</taxon>
    </lineage>
</organism>
<keyword evidence="5" id="KW-0418">Kinase</keyword>
<dbReference type="PROSITE" id="PS50109">
    <property type="entry name" value="HIS_KIN"/>
    <property type="match status" value="1"/>
</dbReference>
<dbReference type="EC" id="2.7.13.3" evidence="2"/>
<dbReference type="Gene3D" id="3.30.450.20">
    <property type="entry name" value="PAS domain"/>
    <property type="match status" value="10"/>
</dbReference>
<dbReference type="CDD" id="cd00082">
    <property type="entry name" value="HisKA"/>
    <property type="match status" value="1"/>
</dbReference>
<dbReference type="PANTHER" id="PTHR43304:SF1">
    <property type="entry name" value="PAC DOMAIN-CONTAINING PROTEIN"/>
    <property type="match status" value="1"/>
</dbReference>
<reference evidence="9 10" key="1">
    <citation type="submission" date="2021-03" db="EMBL/GenBank/DDBJ databases">
        <title>novel species isolated from a fishpond in China.</title>
        <authorList>
            <person name="Lu H."/>
            <person name="Cai Z."/>
        </authorList>
    </citation>
    <scope>NUCLEOTIDE SEQUENCE [LARGE SCALE GENOMIC DNA]</scope>
    <source>
        <strain evidence="9 10">JCM 31546</strain>
    </source>
</reference>
<feature type="domain" description="PAS" evidence="7">
    <location>
        <begin position="303"/>
        <end position="373"/>
    </location>
</feature>
<evidence type="ECO:0000259" key="6">
    <source>
        <dbReference type="PROSITE" id="PS50109"/>
    </source>
</evidence>
<proteinExistence type="predicted"/>
<dbReference type="InterPro" id="IPR052162">
    <property type="entry name" value="Sensor_kinase/Photoreceptor"/>
</dbReference>
<gene>
    <name evidence="9" type="ORF">J0A67_01025</name>
</gene>
<evidence type="ECO:0000313" key="10">
    <source>
        <dbReference type="Proteomes" id="UP000664698"/>
    </source>
</evidence>
<dbReference type="Pfam" id="PF08448">
    <property type="entry name" value="PAS_4"/>
    <property type="match status" value="1"/>
</dbReference>
<dbReference type="InterPro" id="IPR035965">
    <property type="entry name" value="PAS-like_dom_sf"/>
</dbReference>
<dbReference type="PROSITE" id="PS50113">
    <property type="entry name" value="PAC"/>
    <property type="match status" value="4"/>
</dbReference>
<dbReference type="PROSITE" id="PS50112">
    <property type="entry name" value="PAS"/>
    <property type="match status" value="5"/>
</dbReference>
<feature type="domain" description="PAS" evidence="7">
    <location>
        <begin position="172"/>
        <end position="245"/>
    </location>
</feature>
<dbReference type="InterPro" id="IPR001610">
    <property type="entry name" value="PAC"/>
</dbReference>
<dbReference type="PANTHER" id="PTHR43304">
    <property type="entry name" value="PHYTOCHROME-LIKE PROTEIN CPH1"/>
    <property type="match status" value="1"/>
</dbReference>